<dbReference type="PANTHER" id="PTHR43775:SF29">
    <property type="entry name" value="ASPERFURANONE POLYKETIDE SYNTHASE AFOG-RELATED"/>
    <property type="match status" value="1"/>
</dbReference>
<dbReference type="VEuPathDB" id="FungiDB:CH63R_01563"/>
<organism evidence="6 7">
    <name type="scientific">Colletotrichum higginsianum (strain IMI 349063)</name>
    <name type="common">Crucifer anthracnose fungus</name>
    <dbReference type="NCBI Taxonomy" id="759273"/>
    <lineage>
        <taxon>Eukaryota</taxon>
        <taxon>Fungi</taxon>
        <taxon>Dikarya</taxon>
        <taxon>Ascomycota</taxon>
        <taxon>Pezizomycotina</taxon>
        <taxon>Sordariomycetes</taxon>
        <taxon>Hypocreomycetidae</taxon>
        <taxon>Glomerellales</taxon>
        <taxon>Glomerellaceae</taxon>
        <taxon>Colletotrichum</taxon>
        <taxon>Colletotrichum destructivum species complex</taxon>
    </lineage>
</organism>
<evidence type="ECO:0000313" key="6">
    <source>
        <dbReference type="EMBL" id="CCF46022.1"/>
    </source>
</evidence>
<dbReference type="GO" id="GO:0006633">
    <property type="term" value="P:fatty acid biosynthetic process"/>
    <property type="evidence" value="ECO:0007669"/>
    <property type="project" value="InterPro"/>
</dbReference>
<gene>
    <name evidence="6" type="ORF">CH063_14903</name>
</gene>
<name>H1W0K9_COLHI</name>
<dbReference type="STRING" id="759273.H1W0K9"/>
<dbReference type="Gene3D" id="3.40.47.10">
    <property type="match status" value="1"/>
</dbReference>
<evidence type="ECO:0000256" key="2">
    <source>
        <dbReference type="ARBA" id="ARBA00022553"/>
    </source>
</evidence>
<evidence type="ECO:0000256" key="4">
    <source>
        <dbReference type="ARBA" id="ARBA00023002"/>
    </source>
</evidence>
<evidence type="ECO:0000256" key="1">
    <source>
        <dbReference type="ARBA" id="ARBA00022450"/>
    </source>
</evidence>
<dbReference type="HOGENOM" id="CLU_000022_16_2_1"/>
<dbReference type="GO" id="GO:0004315">
    <property type="term" value="F:3-oxoacyl-[acyl-carrier-protein] synthase activity"/>
    <property type="evidence" value="ECO:0007669"/>
    <property type="project" value="InterPro"/>
</dbReference>
<proteinExistence type="predicted"/>
<keyword evidence="4" id="KW-0560">Oxidoreductase</keyword>
<dbReference type="InterPro" id="IPR014030">
    <property type="entry name" value="Ketoacyl_synth_N"/>
</dbReference>
<dbReference type="InterPro" id="IPR050091">
    <property type="entry name" value="PKS_NRPS_Biosynth_Enz"/>
</dbReference>
<feature type="domain" description="Ketosynthase family 3 (KS3)" evidence="5">
    <location>
        <begin position="2"/>
        <end position="197"/>
    </location>
</feature>
<dbReference type="InterPro" id="IPR016039">
    <property type="entry name" value="Thiolase-like"/>
</dbReference>
<sequence>MEEPIAIVGLSARLPGDGDTPERFFESLLAGRSARTEVPQDRYNADAFWHPDANRSGATRVRHGHFLKGSISAFDAPFFSITPTEARSIDPQQRGMLESVYKALENAGIPLDTVAGSRTGVYVGCFTADYNDHITKDLDIPNKYSALGTVASMLSNRVSWFFDFRGPSVTVDTACSSSLVAVHEACMSLKLREISMV</sequence>
<dbReference type="InterPro" id="IPR018201">
    <property type="entry name" value="Ketoacyl_synth_AS"/>
</dbReference>
<evidence type="ECO:0000256" key="3">
    <source>
        <dbReference type="ARBA" id="ARBA00022679"/>
    </source>
</evidence>
<feature type="non-terminal residue" evidence="6">
    <location>
        <position position="1"/>
    </location>
</feature>
<dbReference type="GO" id="GO:0044550">
    <property type="term" value="P:secondary metabolite biosynthetic process"/>
    <property type="evidence" value="ECO:0007669"/>
    <property type="project" value="TreeGrafter"/>
</dbReference>
<dbReference type="PROSITE" id="PS00606">
    <property type="entry name" value="KS3_1"/>
    <property type="match status" value="1"/>
</dbReference>
<keyword evidence="3" id="KW-0808">Transferase</keyword>
<dbReference type="PROSITE" id="PS52004">
    <property type="entry name" value="KS3_2"/>
    <property type="match status" value="1"/>
</dbReference>
<dbReference type="EMBL" id="CACQ02008258">
    <property type="protein sequence ID" value="CCF46022.1"/>
    <property type="molecule type" value="Genomic_DNA"/>
</dbReference>
<dbReference type="SMART" id="SM00825">
    <property type="entry name" value="PKS_KS"/>
    <property type="match status" value="1"/>
</dbReference>
<dbReference type="GO" id="GO:0016491">
    <property type="term" value="F:oxidoreductase activity"/>
    <property type="evidence" value="ECO:0007669"/>
    <property type="project" value="UniProtKB-KW"/>
</dbReference>
<dbReference type="SUPFAM" id="SSF53901">
    <property type="entry name" value="Thiolase-like"/>
    <property type="match status" value="1"/>
</dbReference>
<accession>H1W0K9</accession>
<keyword evidence="1" id="KW-0596">Phosphopantetheine</keyword>
<dbReference type="AlphaFoldDB" id="H1W0K9"/>
<reference evidence="7" key="1">
    <citation type="journal article" date="2012" name="Nat. Genet.">
        <title>Lifestyle transitions in plant pathogenic Colletotrichum fungi deciphered by genome and transcriptome analyses.</title>
        <authorList>
            <person name="O'Connell R.J."/>
            <person name="Thon M.R."/>
            <person name="Hacquard S."/>
            <person name="Amyotte S.G."/>
            <person name="Kleemann J."/>
            <person name="Torres M.F."/>
            <person name="Damm U."/>
            <person name="Buiate E.A."/>
            <person name="Epstein L."/>
            <person name="Alkan N."/>
            <person name="Altmueller J."/>
            <person name="Alvarado-Balderrama L."/>
            <person name="Bauser C.A."/>
            <person name="Becker C."/>
            <person name="Birren B.W."/>
            <person name="Chen Z."/>
            <person name="Choi J."/>
            <person name="Crouch J.A."/>
            <person name="Duvick J.P."/>
            <person name="Farman M.A."/>
            <person name="Gan P."/>
            <person name="Heiman D."/>
            <person name="Henrissat B."/>
            <person name="Howard R.J."/>
            <person name="Kabbage M."/>
            <person name="Koch C."/>
            <person name="Kracher B."/>
            <person name="Kubo Y."/>
            <person name="Law A.D."/>
            <person name="Lebrun M.-H."/>
            <person name="Lee Y.-H."/>
            <person name="Miyara I."/>
            <person name="Moore N."/>
            <person name="Neumann U."/>
            <person name="Nordstroem K."/>
            <person name="Panaccione D.G."/>
            <person name="Panstruga R."/>
            <person name="Place M."/>
            <person name="Proctor R.H."/>
            <person name="Prusky D."/>
            <person name="Rech G."/>
            <person name="Reinhardt R."/>
            <person name="Rollins J.A."/>
            <person name="Rounsley S."/>
            <person name="Schardl C.L."/>
            <person name="Schwartz D.C."/>
            <person name="Shenoy N."/>
            <person name="Shirasu K."/>
            <person name="Sikhakolli U.R."/>
            <person name="Stueber K."/>
            <person name="Sukno S.A."/>
            <person name="Sweigard J.A."/>
            <person name="Takano Y."/>
            <person name="Takahara H."/>
            <person name="Trail F."/>
            <person name="van der Does H.C."/>
            <person name="Voll L.M."/>
            <person name="Will I."/>
            <person name="Young S."/>
            <person name="Zeng Q."/>
            <person name="Zhang J."/>
            <person name="Zhou S."/>
            <person name="Dickman M.B."/>
            <person name="Schulze-Lefert P."/>
            <person name="Ver Loren van Themaat E."/>
            <person name="Ma L.-J."/>
            <person name="Vaillancourt L.J."/>
        </authorList>
    </citation>
    <scope>NUCLEOTIDE SEQUENCE [LARGE SCALE GENOMIC DNA]</scope>
    <source>
        <strain evidence="7">IMI 349063</strain>
    </source>
</reference>
<dbReference type="GO" id="GO:0004312">
    <property type="term" value="F:fatty acid synthase activity"/>
    <property type="evidence" value="ECO:0007669"/>
    <property type="project" value="TreeGrafter"/>
</dbReference>
<dbReference type="eggNOG" id="KOG1202">
    <property type="taxonomic scope" value="Eukaryota"/>
</dbReference>
<dbReference type="Proteomes" id="UP000007174">
    <property type="component" value="Unassembled WGS sequence"/>
</dbReference>
<evidence type="ECO:0000313" key="7">
    <source>
        <dbReference type="Proteomes" id="UP000007174"/>
    </source>
</evidence>
<dbReference type="PANTHER" id="PTHR43775">
    <property type="entry name" value="FATTY ACID SYNTHASE"/>
    <property type="match status" value="1"/>
</dbReference>
<evidence type="ECO:0000259" key="5">
    <source>
        <dbReference type="PROSITE" id="PS52004"/>
    </source>
</evidence>
<keyword evidence="2" id="KW-0597">Phosphoprotein</keyword>
<dbReference type="Pfam" id="PF00109">
    <property type="entry name" value="ketoacyl-synt"/>
    <property type="match status" value="1"/>
</dbReference>
<dbReference type="InterPro" id="IPR020841">
    <property type="entry name" value="PKS_Beta-ketoAc_synthase_dom"/>
</dbReference>
<dbReference type="CDD" id="cd00833">
    <property type="entry name" value="PKS"/>
    <property type="match status" value="1"/>
</dbReference>
<protein>
    <submittedName>
        <fullName evidence="6">Phenolpthiocerol synthesis type-I polyketide synthase ppsB</fullName>
    </submittedName>
</protein>